<protein>
    <submittedName>
        <fullName evidence="1">Uncharacterized protein</fullName>
    </submittedName>
</protein>
<evidence type="ECO:0000313" key="1">
    <source>
        <dbReference type="EMBL" id="QII11048.1"/>
    </source>
</evidence>
<dbReference type="Proteomes" id="UP000501926">
    <property type="component" value="Chromosome"/>
</dbReference>
<dbReference type="EMBL" id="CP049055">
    <property type="protein sequence ID" value="QII11048.1"/>
    <property type="molecule type" value="Genomic_DNA"/>
</dbReference>
<sequence>MEDCQEVRVSGECKTLETYLEGEVGRIGVILNIECFDKREHTLFYTIWGVVL</sequence>
<evidence type="ECO:0000313" key="2">
    <source>
        <dbReference type="Proteomes" id="UP000501926"/>
    </source>
</evidence>
<dbReference type="AlphaFoldDB" id="A0A6G7GN80"/>
<name>A0A6G7GN80_KUEST</name>
<accession>A0A6G7GN80</accession>
<proteinExistence type="predicted"/>
<gene>
    <name evidence="1" type="ORF">KsCSTR_16690</name>
</gene>
<reference evidence="1 2" key="1">
    <citation type="submission" date="2020-02" db="EMBL/GenBank/DDBJ databases">
        <title>Newly sequenced genome of strain CSTR1 showed variability in Candidatus Kuenenia stuttgartiensis genomes.</title>
        <authorList>
            <person name="Ding C."/>
            <person name="Adrian L."/>
        </authorList>
    </citation>
    <scope>NUCLEOTIDE SEQUENCE [LARGE SCALE GENOMIC DNA]</scope>
    <source>
        <strain evidence="1 2">CSTR1</strain>
    </source>
</reference>
<organism evidence="1 2">
    <name type="scientific">Kuenenia stuttgartiensis</name>
    <dbReference type="NCBI Taxonomy" id="174633"/>
    <lineage>
        <taxon>Bacteria</taxon>
        <taxon>Pseudomonadati</taxon>
        <taxon>Planctomycetota</taxon>
        <taxon>Candidatus Brocadiia</taxon>
        <taxon>Candidatus Brocadiales</taxon>
        <taxon>Candidatus Brocadiaceae</taxon>
        <taxon>Candidatus Kuenenia</taxon>
    </lineage>
</organism>